<dbReference type="PANTHER" id="PTHR30290:SF64">
    <property type="entry name" value="ABC TRANSPORTER PERIPLASMIC BINDING PROTEIN"/>
    <property type="match status" value="1"/>
</dbReference>
<reference evidence="4" key="1">
    <citation type="submission" date="2021-02" db="EMBL/GenBank/DDBJ databases">
        <title>Neisseriaceae sp. 26B isolated from the cloaca of a Common Toad-headed Turtle (Mesoclemmys nasuta).</title>
        <authorList>
            <person name="Spergser J."/>
            <person name="Busse H.-J."/>
        </authorList>
    </citation>
    <scope>NUCLEOTIDE SEQUENCE</scope>
    <source>
        <strain evidence="4">26B</strain>
    </source>
</reference>
<dbReference type="GO" id="GO:1904680">
    <property type="term" value="F:peptide transmembrane transporter activity"/>
    <property type="evidence" value="ECO:0007669"/>
    <property type="project" value="TreeGrafter"/>
</dbReference>
<dbReference type="InterPro" id="IPR030678">
    <property type="entry name" value="Peptide/Ni-bd"/>
</dbReference>
<dbReference type="PANTHER" id="PTHR30290">
    <property type="entry name" value="PERIPLASMIC BINDING COMPONENT OF ABC TRANSPORTER"/>
    <property type="match status" value="1"/>
</dbReference>
<dbReference type="Gene3D" id="3.40.190.10">
    <property type="entry name" value="Periplasmic binding protein-like II"/>
    <property type="match status" value="1"/>
</dbReference>
<evidence type="ECO:0000313" key="4">
    <source>
        <dbReference type="EMBL" id="QRQ83387.1"/>
    </source>
</evidence>
<feature type="domain" description="Solute-binding protein family 5" evidence="3">
    <location>
        <begin position="103"/>
        <end position="507"/>
    </location>
</feature>
<name>A0A892ZNR1_9NEIS</name>
<dbReference type="Pfam" id="PF00496">
    <property type="entry name" value="SBP_bac_5"/>
    <property type="match status" value="1"/>
</dbReference>
<evidence type="ECO:0000313" key="5">
    <source>
        <dbReference type="Proteomes" id="UP000653156"/>
    </source>
</evidence>
<evidence type="ECO:0000256" key="1">
    <source>
        <dbReference type="ARBA" id="ARBA00022729"/>
    </source>
</evidence>
<dbReference type="GO" id="GO:0030288">
    <property type="term" value="C:outer membrane-bounded periplasmic space"/>
    <property type="evidence" value="ECO:0007669"/>
    <property type="project" value="TreeGrafter"/>
</dbReference>
<evidence type="ECO:0000256" key="2">
    <source>
        <dbReference type="SAM" id="SignalP"/>
    </source>
</evidence>
<dbReference type="InterPro" id="IPR039424">
    <property type="entry name" value="SBP_5"/>
</dbReference>
<keyword evidence="1 2" id="KW-0732">Signal</keyword>
<dbReference type="Gene3D" id="3.10.105.10">
    <property type="entry name" value="Dipeptide-binding Protein, Domain 3"/>
    <property type="match status" value="1"/>
</dbReference>
<dbReference type="SUPFAM" id="SSF53850">
    <property type="entry name" value="Periplasmic binding protein-like II"/>
    <property type="match status" value="1"/>
</dbReference>
<dbReference type="InterPro" id="IPR000914">
    <property type="entry name" value="SBP_5_dom"/>
</dbReference>
<dbReference type="Proteomes" id="UP000653156">
    <property type="component" value="Chromosome"/>
</dbReference>
<feature type="signal peptide" evidence="2">
    <location>
        <begin position="1"/>
        <end position="28"/>
    </location>
</feature>
<feature type="chain" id="PRO_5034372947" evidence="2">
    <location>
        <begin position="29"/>
        <end position="600"/>
    </location>
</feature>
<keyword evidence="5" id="KW-1185">Reference proteome</keyword>
<gene>
    <name evidence="4" type="ORF">JQU52_13220</name>
</gene>
<dbReference type="PIRSF" id="PIRSF002741">
    <property type="entry name" value="MppA"/>
    <property type="match status" value="1"/>
</dbReference>
<dbReference type="EMBL" id="CP069798">
    <property type="protein sequence ID" value="QRQ83387.1"/>
    <property type="molecule type" value="Genomic_DNA"/>
</dbReference>
<sequence>MKKPYRRFTAVRGWLTCLLLATALPTNAEHALGLGQAPHYGAEFTHFGYTNPAAPKGGSFNLPWPGGFDTLNPFTLKGDKEIGITMLTLDTLMTQGQDEPFTMYGLLAEDISLAKDGLSVTFRLNPKARFHNGDPVLAKDVAASFKALTEDKAATPLYRFYWADVAQVQTPSARTVRFVFRQPNAELHLILGSLPVFSHKSYPQGLAAAGNTPPIGSGPYRLQRAHSGVSEFRRDAQYWAQNLPVRRGMYNFDTVRIKYYQDETAKVEGMKAGQYDVVQENVARLWARAYNNPSLQNRGLKRQTYSQHSTAGMQGFVMNTRREPLNDIRVRQALVDSFDFETVNRQLFYNSYTRSYSYFTNSEMAATGLPDAAELAILNPLRTRLPAAVFTQAVPQPPQTDARLGVRPNLLKARALLTEAGWRYQNGRLVDAQGRPLRLTFLSPSKTYERVTAKWQRDLAKIGIDLQVRVVDTAVYQRRMNDFDFDLSIVVYANSESPGNEQFDYYSCQAAKTPGSKNWAGVCDPAIDALLKNFEHFDNRTQLVSSARALDRVLRHRYLVVPNWYSPEHRLVYWDKFGQPPRPPRYFQAYDWALSTWWVK</sequence>
<dbReference type="KEGG" id="ptes:JQU52_13220"/>
<accession>A0A892ZNR1</accession>
<proteinExistence type="predicted"/>
<evidence type="ECO:0000259" key="3">
    <source>
        <dbReference type="Pfam" id="PF00496"/>
    </source>
</evidence>
<dbReference type="CDD" id="cd08497">
    <property type="entry name" value="MbnE-like"/>
    <property type="match status" value="1"/>
</dbReference>
<dbReference type="GO" id="GO:0043190">
    <property type="term" value="C:ATP-binding cassette (ABC) transporter complex"/>
    <property type="evidence" value="ECO:0007669"/>
    <property type="project" value="InterPro"/>
</dbReference>
<dbReference type="GO" id="GO:0042884">
    <property type="term" value="P:microcin transport"/>
    <property type="evidence" value="ECO:0007669"/>
    <property type="project" value="TreeGrafter"/>
</dbReference>
<organism evidence="4 5">
    <name type="scientific">Paralysiella testudinis</name>
    <dbReference type="NCBI Taxonomy" id="2809020"/>
    <lineage>
        <taxon>Bacteria</taxon>
        <taxon>Pseudomonadati</taxon>
        <taxon>Pseudomonadota</taxon>
        <taxon>Betaproteobacteria</taxon>
        <taxon>Neisseriales</taxon>
        <taxon>Neisseriaceae</taxon>
        <taxon>Paralysiella</taxon>
    </lineage>
</organism>
<dbReference type="GO" id="GO:0015833">
    <property type="term" value="P:peptide transport"/>
    <property type="evidence" value="ECO:0007669"/>
    <property type="project" value="TreeGrafter"/>
</dbReference>
<dbReference type="AlphaFoldDB" id="A0A892ZNR1"/>
<protein>
    <submittedName>
        <fullName evidence="4">ABC transporter substrate-binding protein</fullName>
    </submittedName>
</protein>